<evidence type="ECO:0000313" key="2">
    <source>
        <dbReference type="Proteomes" id="UP001153069"/>
    </source>
</evidence>
<dbReference type="AlphaFoldDB" id="A0A9N8E0I6"/>
<accession>A0A9N8E0I6</accession>
<dbReference type="EMBL" id="CAICTM010000388">
    <property type="protein sequence ID" value="CAB9509419.1"/>
    <property type="molecule type" value="Genomic_DNA"/>
</dbReference>
<name>A0A9N8E0I6_9STRA</name>
<organism evidence="1 2">
    <name type="scientific">Seminavis robusta</name>
    <dbReference type="NCBI Taxonomy" id="568900"/>
    <lineage>
        <taxon>Eukaryota</taxon>
        <taxon>Sar</taxon>
        <taxon>Stramenopiles</taxon>
        <taxon>Ochrophyta</taxon>
        <taxon>Bacillariophyta</taxon>
        <taxon>Bacillariophyceae</taxon>
        <taxon>Bacillariophycidae</taxon>
        <taxon>Naviculales</taxon>
        <taxon>Naviculaceae</taxon>
        <taxon>Seminavis</taxon>
    </lineage>
</organism>
<gene>
    <name evidence="1" type="ORF">SEMRO_389_G132560.1</name>
</gene>
<reference evidence="1" key="1">
    <citation type="submission" date="2020-06" db="EMBL/GenBank/DDBJ databases">
        <authorList>
            <consortium name="Plant Systems Biology data submission"/>
        </authorList>
    </citation>
    <scope>NUCLEOTIDE SEQUENCE</scope>
    <source>
        <strain evidence="1">D6</strain>
    </source>
</reference>
<sequence>MSSSSHTPQKTPWVKVTVSSSEENLEMERLIDTGTPTRTDQVVLEEEPTAQATIVCEKENKEQNDVKTEGPHVVERHEDYPKAIVAASATAGGVLGCLVGGIGCAVVGAFGSAFAAKHKAGSCVGDCARAMGEVAIAVQEKAVALDEKHHIVTATKKAAGESWDQAQAIDNQYRVAEKGKNCILATGKAAMDFTVRHRLVERSAEAAGRGLTYVGSKIVVTAEDETNKSVSTQK</sequence>
<comment type="caution">
    <text evidence="1">The sequence shown here is derived from an EMBL/GenBank/DDBJ whole genome shotgun (WGS) entry which is preliminary data.</text>
</comment>
<protein>
    <submittedName>
        <fullName evidence="1">Uncharacterized protein</fullName>
    </submittedName>
</protein>
<evidence type="ECO:0000313" key="1">
    <source>
        <dbReference type="EMBL" id="CAB9509419.1"/>
    </source>
</evidence>
<dbReference type="Proteomes" id="UP001153069">
    <property type="component" value="Unassembled WGS sequence"/>
</dbReference>
<keyword evidence="2" id="KW-1185">Reference proteome</keyword>
<proteinExistence type="predicted"/>